<evidence type="ECO:0000256" key="15">
    <source>
        <dbReference type="ARBA" id="ARBA00029428"/>
    </source>
</evidence>
<feature type="transmembrane region" description="Helical" evidence="22">
    <location>
        <begin position="302"/>
        <end position="324"/>
    </location>
</feature>
<dbReference type="GO" id="GO:0072594">
    <property type="term" value="P:establishment of protein localization to organelle"/>
    <property type="evidence" value="ECO:0000318"/>
    <property type="project" value="GO_Central"/>
</dbReference>
<dbReference type="FunCoup" id="E9HR99">
    <property type="interactions" value="515"/>
</dbReference>
<keyword evidence="9 22" id="KW-1133">Transmembrane helix</keyword>
<evidence type="ECO:0000313" key="26">
    <source>
        <dbReference type="EMBL" id="EFX65747.1"/>
    </source>
</evidence>
<feature type="domain" description="Lysosome-associated membrane glycoprotein 2-like transmembrane" evidence="25">
    <location>
        <begin position="303"/>
        <end position="335"/>
    </location>
</feature>
<dbReference type="OrthoDB" id="6232933at2759"/>
<feature type="domain" description="Lysosome-associated membrane glycoprotein 2-like luminal" evidence="24">
    <location>
        <begin position="115"/>
        <end position="257"/>
    </location>
</feature>
<evidence type="ECO:0000256" key="9">
    <source>
        <dbReference type="ARBA" id="ARBA00022989"/>
    </source>
</evidence>
<comment type="function">
    <text evidence="16">Plays a role in short-term synaptic plasticity in a subset of GABAergic neurons in the brain.</text>
</comment>
<evidence type="ECO:0000256" key="20">
    <source>
        <dbReference type="PROSITE-ProRule" id="PRU00740"/>
    </source>
</evidence>
<dbReference type="PhylomeDB" id="E9HR99"/>
<dbReference type="GO" id="GO:0031902">
    <property type="term" value="C:late endosome membrane"/>
    <property type="evidence" value="ECO:0000318"/>
    <property type="project" value="GO_Central"/>
</dbReference>
<evidence type="ECO:0000256" key="6">
    <source>
        <dbReference type="ARBA" id="ARBA00022692"/>
    </source>
</evidence>
<comment type="similarity">
    <text evidence="5 20">Belongs to the LAMP family.</text>
</comment>
<dbReference type="InterPro" id="IPR048528">
    <property type="entry name" value="Lamp2-like_luminal"/>
</dbReference>
<evidence type="ECO:0000256" key="18">
    <source>
        <dbReference type="ARBA" id="ARBA00074379"/>
    </source>
</evidence>
<dbReference type="InterPro" id="IPR002000">
    <property type="entry name" value="Lysosome-assoc_membr_glycop"/>
</dbReference>
<comment type="caution">
    <text evidence="20">Lacks conserved residue(s) required for the propagation of feature annotation.</text>
</comment>
<keyword evidence="6 20" id="KW-0812">Transmembrane</keyword>
<dbReference type="EMBL" id="GL732732">
    <property type="protein sequence ID" value="EFX65747.1"/>
    <property type="molecule type" value="Genomic_DNA"/>
</dbReference>
<dbReference type="InParanoid" id="E9HR99"/>
<keyword evidence="8" id="KW-0967">Endosome</keyword>
<keyword evidence="12" id="KW-0325">Glycoprotein</keyword>
<evidence type="ECO:0000256" key="22">
    <source>
        <dbReference type="SAM" id="Phobius"/>
    </source>
</evidence>
<dbReference type="PANTHER" id="PTHR11506">
    <property type="entry name" value="LYSOSOME-ASSOCIATED MEMBRANE GLYCOPROTEIN"/>
    <property type="match status" value="1"/>
</dbReference>
<sequence>MAVKKILAMLCVCICTGNALDVMASNFSDYSDQSNATTTSTIKPSTSTTTLPTPEMSTTEMSSTEMSTTPSTTPFIPTTTTSSPTTFIPVSPTYPPTPKPNPPNPAMNWVVVDEQTNVTCIVVKLAASFVIPYLKVNGQMENVTLALPSNATSSGTCNLDDLEHGQEISLQWYADKSGSPNTLTFAFHRNVSSGTEATGKESVYLSEINLSVFLDSENFVNASRVGNYSHGKLQNSLHSVPVNNSYRCNSEETFELNLIEEIAEVAIIHFAHMQTEAFRTQNDDKFHSAVDCPADKVITSDIVPIAVGCALAALVVVVLVAYLIGRRRARQRGYQSV</sequence>
<evidence type="ECO:0000259" key="25">
    <source>
        <dbReference type="Pfam" id="PF21222"/>
    </source>
</evidence>
<dbReference type="eggNOG" id="KOG4818">
    <property type="taxonomic scope" value="Eukaryota"/>
</dbReference>
<dbReference type="STRING" id="6669.E9HR99"/>
<keyword evidence="7 23" id="KW-0732">Signal</keyword>
<dbReference type="Gene3D" id="2.40.160.110">
    <property type="match status" value="1"/>
</dbReference>
<keyword evidence="13" id="KW-0966">Cell projection</keyword>
<dbReference type="KEGG" id="dpx:DAPPUDRAFT_303532"/>
<dbReference type="Proteomes" id="UP000000305">
    <property type="component" value="Unassembled WGS sequence"/>
</dbReference>
<dbReference type="PROSITE" id="PS51407">
    <property type="entry name" value="LAMP_3"/>
    <property type="match status" value="1"/>
</dbReference>
<name>E9HR99_DAPPU</name>
<proteinExistence type="inferred from homology"/>
<gene>
    <name evidence="26" type="ORF">DAPPUDRAFT_303532</name>
</gene>
<dbReference type="HOGENOM" id="CLU_068123_0_0_1"/>
<evidence type="ECO:0000256" key="13">
    <source>
        <dbReference type="ARBA" id="ARBA00023273"/>
    </source>
</evidence>
<feature type="chain" id="PRO_5003241288" description="Lysosome-associated membrane glycoprotein 5" evidence="23">
    <location>
        <begin position="20"/>
        <end position="337"/>
    </location>
</feature>
<evidence type="ECO:0000256" key="12">
    <source>
        <dbReference type="ARBA" id="ARBA00023180"/>
    </source>
</evidence>
<dbReference type="Pfam" id="PF21222">
    <property type="entry name" value="Lamp2_2nd"/>
    <property type="match status" value="1"/>
</dbReference>
<dbReference type="Pfam" id="PF01299">
    <property type="entry name" value="Lamp2-like_luminal"/>
    <property type="match status" value="1"/>
</dbReference>
<evidence type="ECO:0000256" key="11">
    <source>
        <dbReference type="ARBA" id="ARBA00023136"/>
    </source>
</evidence>
<evidence type="ECO:0000256" key="2">
    <source>
        <dbReference type="ARBA" id="ARBA00004158"/>
    </source>
</evidence>
<dbReference type="GO" id="GO:0005886">
    <property type="term" value="C:plasma membrane"/>
    <property type="evidence" value="ECO:0000318"/>
    <property type="project" value="GO_Central"/>
</dbReference>
<keyword evidence="11 20" id="KW-0472">Membrane</keyword>
<reference evidence="26 27" key="1">
    <citation type="journal article" date="2011" name="Science">
        <title>The ecoresponsive genome of Daphnia pulex.</title>
        <authorList>
            <person name="Colbourne J.K."/>
            <person name="Pfrender M.E."/>
            <person name="Gilbert D."/>
            <person name="Thomas W.K."/>
            <person name="Tucker A."/>
            <person name="Oakley T.H."/>
            <person name="Tokishita S."/>
            <person name="Aerts A."/>
            <person name="Arnold G.J."/>
            <person name="Basu M.K."/>
            <person name="Bauer D.J."/>
            <person name="Caceres C.E."/>
            <person name="Carmel L."/>
            <person name="Casola C."/>
            <person name="Choi J.H."/>
            <person name="Detter J.C."/>
            <person name="Dong Q."/>
            <person name="Dusheyko S."/>
            <person name="Eads B.D."/>
            <person name="Frohlich T."/>
            <person name="Geiler-Samerotte K.A."/>
            <person name="Gerlach D."/>
            <person name="Hatcher P."/>
            <person name="Jogdeo S."/>
            <person name="Krijgsveld J."/>
            <person name="Kriventseva E.V."/>
            <person name="Kultz D."/>
            <person name="Laforsch C."/>
            <person name="Lindquist E."/>
            <person name="Lopez J."/>
            <person name="Manak J.R."/>
            <person name="Muller J."/>
            <person name="Pangilinan J."/>
            <person name="Patwardhan R.P."/>
            <person name="Pitluck S."/>
            <person name="Pritham E.J."/>
            <person name="Rechtsteiner A."/>
            <person name="Rho M."/>
            <person name="Rogozin I.B."/>
            <person name="Sakarya O."/>
            <person name="Salamov A."/>
            <person name="Schaack S."/>
            <person name="Shapiro H."/>
            <person name="Shiga Y."/>
            <person name="Skalitzky C."/>
            <person name="Smith Z."/>
            <person name="Souvorov A."/>
            <person name="Sung W."/>
            <person name="Tang Z."/>
            <person name="Tsuchiya D."/>
            <person name="Tu H."/>
            <person name="Vos H."/>
            <person name="Wang M."/>
            <person name="Wolf Y.I."/>
            <person name="Yamagata H."/>
            <person name="Yamada T."/>
            <person name="Ye Y."/>
            <person name="Shaw J.R."/>
            <person name="Andrews J."/>
            <person name="Crease T.J."/>
            <person name="Tang H."/>
            <person name="Lucas S.M."/>
            <person name="Robertson H.M."/>
            <person name="Bork P."/>
            <person name="Koonin E.V."/>
            <person name="Zdobnov E.M."/>
            <person name="Grigoriev I.V."/>
            <person name="Lynch M."/>
            <person name="Boore J.L."/>
        </authorList>
    </citation>
    <scope>NUCLEOTIDE SEQUENCE [LARGE SCALE GENOMIC DNA]</scope>
</reference>
<evidence type="ECO:0000259" key="24">
    <source>
        <dbReference type="Pfam" id="PF01299"/>
    </source>
</evidence>
<evidence type="ECO:0000256" key="10">
    <source>
        <dbReference type="ARBA" id="ARBA00023018"/>
    </source>
</evidence>
<keyword evidence="10" id="KW-0770">Synapse</keyword>
<accession>E9HR99</accession>
<evidence type="ECO:0000256" key="17">
    <source>
        <dbReference type="ARBA" id="ARBA00060492"/>
    </source>
</evidence>
<dbReference type="OMA" id="CIMLQMA"/>
<feature type="compositionally biased region" description="Low complexity" evidence="21">
    <location>
        <begin position="37"/>
        <end position="82"/>
    </location>
</feature>
<evidence type="ECO:0000313" key="27">
    <source>
        <dbReference type="Proteomes" id="UP000000305"/>
    </source>
</evidence>
<evidence type="ECO:0000256" key="19">
    <source>
        <dbReference type="ARBA" id="ARBA00076257"/>
    </source>
</evidence>
<evidence type="ECO:0000256" key="5">
    <source>
        <dbReference type="ARBA" id="ARBA00009644"/>
    </source>
</evidence>
<protein>
    <recommendedName>
        <fullName evidence="18">Lysosome-associated membrane glycoprotein 5</fullName>
    </recommendedName>
    <alternativeName>
        <fullName evidence="19">Lysosome-associated membrane protein 5</fullName>
    </alternativeName>
</protein>
<dbReference type="AlphaFoldDB" id="E9HR99"/>
<evidence type="ECO:0000256" key="16">
    <source>
        <dbReference type="ARBA" id="ARBA00053950"/>
    </source>
</evidence>
<evidence type="ECO:0000256" key="21">
    <source>
        <dbReference type="SAM" id="MobiDB-lite"/>
    </source>
</evidence>
<evidence type="ECO:0000256" key="7">
    <source>
        <dbReference type="ARBA" id="ARBA00022729"/>
    </source>
</evidence>
<keyword evidence="27" id="KW-1185">Reference proteome</keyword>
<evidence type="ECO:0000256" key="1">
    <source>
        <dbReference type="ARBA" id="ARBA00004151"/>
    </source>
</evidence>
<dbReference type="GO" id="GO:0005765">
    <property type="term" value="C:lysosomal membrane"/>
    <property type="evidence" value="ECO:0000318"/>
    <property type="project" value="GO_Central"/>
</dbReference>
<comment type="subcellular location">
    <subcellularLocation>
        <location evidence="4">Cell projection</location>
        <location evidence="4">Dendrite</location>
    </subcellularLocation>
    <subcellularLocation>
        <location evidence="17">Cell projection</location>
        <location evidence="17">Growth cone membrane</location>
        <topology evidence="17">Single-pass type I membrane protein</topology>
    </subcellularLocation>
    <subcellularLocation>
        <location evidence="15">Cytoplasmic vesicle</location>
        <location evidence="15">Secretory vesicle</location>
        <location evidence="15">Synaptic vesicle membrane</location>
        <topology evidence="15">Single-pass type I membrane protein</topology>
    </subcellularLocation>
    <subcellularLocation>
        <location evidence="2">Early endosome membrane</location>
        <topology evidence="2">Single-pass type I membrane protein</topology>
    </subcellularLocation>
    <subcellularLocation>
        <location evidence="1">Endoplasmic reticulum-Golgi intermediate compartment membrane</location>
        <topology evidence="1">Single-pass type I membrane protein</topology>
    </subcellularLocation>
    <subcellularLocation>
        <location evidence="20">Membrane</location>
        <topology evidence="20">Single-pass type I membrane protein</topology>
    </subcellularLocation>
    <subcellularLocation>
        <location evidence="3">Recycling endosome</location>
    </subcellularLocation>
</comment>
<keyword evidence="14" id="KW-0968">Cytoplasmic vesicle</keyword>
<dbReference type="PANTHER" id="PTHR11506:SF35">
    <property type="entry name" value="LYSOSOME-ASSOCIATED MEMBRANE GLYCOPROTEIN 5"/>
    <property type="match status" value="1"/>
</dbReference>
<feature type="signal peptide" evidence="23">
    <location>
        <begin position="1"/>
        <end position="19"/>
    </location>
</feature>
<evidence type="ECO:0000256" key="23">
    <source>
        <dbReference type="SAM" id="SignalP"/>
    </source>
</evidence>
<feature type="region of interest" description="Disordered" evidence="21">
    <location>
        <begin position="33"/>
        <end position="82"/>
    </location>
</feature>
<evidence type="ECO:0000256" key="4">
    <source>
        <dbReference type="ARBA" id="ARBA00004279"/>
    </source>
</evidence>
<evidence type="ECO:0000256" key="3">
    <source>
        <dbReference type="ARBA" id="ARBA00004172"/>
    </source>
</evidence>
<dbReference type="InterPro" id="IPR048524">
    <property type="entry name" value="Lamp2-like_TM"/>
</dbReference>
<organism evidence="26 27">
    <name type="scientific">Daphnia pulex</name>
    <name type="common">Water flea</name>
    <dbReference type="NCBI Taxonomy" id="6669"/>
    <lineage>
        <taxon>Eukaryota</taxon>
        <taxon>Metazoa</taxon>
        <taxon>Ecdysozoa</taxon>
        <taxon>Arthropoda</taxon>
        <taxon>Crustacea</taxon>
        <taxon>Branchiopoda</taxon>
        <taxon>Diplostraca</taxon>
        <taxon>Cladocera</taxon>
        <taxon>Anomopoda</taxon>
        <taxon>Daphniidae</taxon>
        <taxon>Daphnia</taxon>
    </lineage>
</organism>
<evidence type="ECO:0000256" key="8">
    <source>
        <dbReference type="ARBA" id="ARBA00022753"/>
    </source>
</evidence>
<evidence type="ECO:0000256" key="14">
    <source>
        <dbReference type="ARBA" id="ARBA00023329"/>
    </source>
</evidence>